<keyword evidence="3" id="KW-1185">Reference proteome</keyword>
<evidence type="ECO:0000313" key="2">
    <source>
        <dbReference type="EMBL" id="KJA15841.1"/>
    </source>
</evidence>
<accession>A0A0D2NGN7</accession>
<proteinExistence type="predicted"/>
<dbReference type="OrthoDB" id="2506317at2759"/>
<dbReference type="AlphaFoldDB" id="A0A0D2NGN7"/>
<gene>
    <name evidence="2" type="ORF">HYPSUDRAFT_207516</name>
</gene>
<dbReference type="Proteomes" id="UP000054270">
    <property type="component" value="Unassembled WGS sequence"/>
</dbReference>
<sequence length="159" mass="17435">MSQSPYQAAHDIPLIKSPSLRVPHAIELPQDIHPLPDSVNPYFVYPFTLESLVINVEDARRSTLAAHATRRDAYLRAREDERERRKRDALRRIAPGFDPRSTPLVPTRGPSSTAVSPPGFMGSLSPDHPPVRSVMDDLVNQLAALDSASSTPGPGSHSQ</sequence>
<name>A0A0D2NGN7_HYPSF</name>
<evidence type="ECO:0000256" key="1">
    <source>
        <dbReference type="SAM" id="MobiDB-lite"/>
    </source>
</evidence>
<organism evidence="2 3">
    <name type="scientific">Hypholoma sublateritium (strain FD-334 SS-4)</name>
    <dbReference type="NCBI Taxonomy" id="945553"/>
    <lineage>
        <taxon>Eukaryota</taxon>
        <taxon>Fungi</taxon>
        <taxon>Dikarya</taxon>
        <taxon>Basidiomycota</taxon>
        <taxon>Agaricomycotina</taxon>
        <taxon>Agaricomycetes</taxon>
        <taxon>Agaricomycetidae</taxon>
        <taxon>Agaricales</taxon>
        <taxon>Agaricineae</taxon>
        <taxon>Strophariaceae</taxon>
        <taxon>Hypholoma</taxon>
    </lineage>
</organism>
<reference evidence="3" key="1">
    <citation type="submission" date="2014-04" db="EMBL/GenBank/DDBJ databases">
        <title>Evolutionary Origins and Diversification of the Mycorrhizal Mutualists.</title>
        <authorList>
            <consortium name="DOE Joint Genome Institute"/>
            <consortium name="Mycorrhizal Genomics Consortium"/>
            <person name="Kohler A."/>
            <person name="Kuo A."/>
            <person name="Nagy L.G."/>
            <person name="Floudas D."/>
            <person name="Copeland A."/>
            <person name="Barry K.W."/>
            <person name="Cichocki N."/>
            <person name="Veneault-Fourrey C."/>
            <person name="LaButti K."/>
            <person name="Lindquist E.A."/>
            <person name="Lipzen A."/>
            <person name="Lundell T."/>
            <person name="Morin E."/>
            <person name="Murat C."/>
            <person name="Riley R."/>
            <person name="Ohm R."/>
            <person name="Sun H."/>
            <person name="Tunlid A."/>
            <person name="Henrissat B."/>
            <person name="Grigoriev I.V."/>
            <person name="Hibbett D.S."/>
            <person name="Martin F."/>
        </authorList>
    </citation>
    <scope>NUCLEOTIDE SEQUENCE [LARGE SCALE GENOMIC DNA]</scope>
    <source>
        <strain evidence="3">FD-334 SS-4</strain>
    </source>
</reference>
<evidence type="ECO:0000313" key="3">
    <source>
        <dbReference type="Proteomes" id="UP000054270"/>
    </source>
</evidence>
<feature type="region of interest" description="Disordered" evidence="1">
    <location>
        <begin position="79"/>
        <end position="133"/>
    </location>
</feature>
<dbReference type="OMA" id="FTIEPHI"/>
<protein>
    <submittedName>
        <fullName evidence="2">Uncharacterized protein</fullName>
    </submittedName>
</protein>
<dbReference type="EMBL" id="KN817633">
    <property type="protein sequence ID" value="KJA15841.1"/>
    <property type="molecule type" value="Genomic_DNA"/>
</dbReference>